<feature type="non-terminal residue" evidence="2">
    <location>
        <position position="1"/>
    </location>
</feature>
<proteinExistence type="predicted"/>
<sequence>PSLQKPFQEYLEAQRQKLHHKSETGAPQGENWLSWMFEKLVVVMVCYFILSIINSMAQSYAKRIQQRLNSEEKTK</sequence>
<gene>
    <name evidence="2" type="ORF">EI555_019656</name>
</gene>
<reference evidence="3" key="1">
    <citation type="journal article" date="2019" name="IScience">
        <title>Narwhal Genome Reveals Long-Term Low Genetic Diversity despite Current Large Abundance Size.</title>
        <authorList>
            <person name="Westbury M.V."/>
            <person name="Petersen B."/>
            <person name="Garde E."/>
            <person name="Heide-Jorgensen M.P."/>
            <person name="Lorenzen E.D."/>
        </authorList>
    </citation>
    <scope>NUCLEOTIDE SEQUENCE [LARGE SCALE GENOMIC DNA]</scope>
</reference>
<evidence type="ECO:0008006" key="4">
    <source>
        <dbReference type="Google" id="ProtNLM"/>
    </source>
</evidence>
<keyword evidence="1" id="KW-0812">Transmembrane</keyword>
<comment type="caution">
    <text evidence="2">The sequence shown here is derived from an EMBL/GenBank/DDBJ whole genome shotgun (WGS) entry which is preliminary data.</text>
</comment>
<evidence type="ECO:0000313" key="2">
    <source>
        <dbReference type="EMBL" id="TKC42002.1"/>
    </source>
</evidence>
<protein>
    <recommendedName>
        <fullName evidence="4">Vacuole membrane protein 1</fullName>
    </recommendedName>
</protein>
<evidence type="ECO:0000313" key="3">
    <source>
        <dbReference type="Proteomes" id="UP000308365"/>
    </source>
</evidence>
<feature type="transmembrane region" description="Helical" evidence="1">
    <location>
        <begin position="40"/>
        <end position="57"/>
    </location>
</feature>
<dbReference type="EMBL" id="RWIC01000588">
    <property type="protein sequence ID" value="TKC42002.1"/>
    <property type="molecule type" value="Genomic_DNA"/>
</dbReference>
<accession>A0A4U1EYW4</accession>
<dbReference type="Proteomes" id="UP000308365">
    <property type="component" value="Unassembled WGS sequence"/>
</dbReference>
<dbReference type="AlphaFoldDB" id="A0A4U1EYW4"/>
<keyword evidence="1" id="KW-1133">Transmembrane helix</keyword>
<name>A0A4U1EYW4_MONMO</name>
<keyword evidence="1" id="KW-0472">Membrane</keyword>
<organism evidence="2 3">
    <name type="scientific">Monodon monoceros</name>
    <name type="common">Narwhal</name>
    <name type="synonym">Ceratodon monodon</name>
    <dbReference type="NCBI Taxonomy" id="40151"/>
    <lineage>
        <taxon>Eukaryota</taxon>
        <taxon>Metazoa</taxon>
        <taxon>Chordata</taxon>
        <taxon>Craniata</taxon>
        <taxon>Vertebrata</taxon>
        <taxon>Euteleostomi</taxon>
        <taxon>Mammalia</taxon>
        <taxon>Eutheria</taxon>
        <taxon>Laurasiatheria</taxon>
        <taxon>Artiodactyla</taxon>
        <taxon>Whippomorpha</taxon>
        <taxon>Cetacea</taxon>
        <taxon>Odontoceti</taxon>
        <taxon>Monodontidae</taxon>
        <taxon>Monodon</taxon>
    </lineage>
</organism>
<evidence type="ECO:0000256" key="1">
    <source>
        <dbReference type="SAM" id="Phobius"/>
    </source>
</evidence>